<dbReference type="EMBL" id="BDIP01003799">
    <property type="protein sequence ID" value="GIQ88135.1"/>
    <property type="molecule type" value="Genomic_DNA"/>
</dbReference>
<protein>
    <submittedName>
        <fullName evidence="1">Uncharacterized protein</fullName>
    </submittedName>
</protein>
<proteinExistence type="predicted"/>
<organism evidence="1 2">
    <name type="scientific">Kipferlia bialata</name>
    <dbReference type="NCBI Taxonomy" id="797122"/>
    <lineage>
        <taxon>Eukaryota</taxon>
        <taxon>Metamonada</taxon>
        <taxon>Carpediemonas-like organisms</taxon>
        <taxon>Kipferlia</taxon>
    </lineage>
</organism>
<evidence type="ECO:0000313" key="1">
    <source>
        <dbReference type="EMBL" id="GIQ88135.1"/>
    </source>
</evidence>
<reference evidence="1 2" key="1">
    <citation type="journal article" date="2018" name="PLoS ONE">
        <title>The draft genome of Kipferlia bialata reveals reductive genome evolution in fornicate parasites.</title>
        <authorList>
            <person name="Tanifuji G."/>
            <person name="Takabayashi S."/>
            <person name="Kume K."/>
            <person name="Takagi M."/>
            <person name="Nakayama T."/>
            <person name="Kamikawa R."/>
            <person name="Inagaki Y."/>
            <person name="Hashimoto T."/>
        </authorList>
    </citation>
    <scope>NUCLEOTIDE SEQUENCE [LARGE SCALE GENOMIC DNA]</scope>
    <source>
        <strain evidence="1">NY0173</strain>
    </source>
</reference>
<keyword evidence="2" id="KW-1185">Reference proteome</keyword>
<comment type="caution">
    <text evidence="1">The sequence shown here is derived from an EMBL/GenBank/DDBJ whole genome shotgun (WGS) entry which is preliminary data.</text>
</comment>
<sequence>PSHASKVEVQSEEPWLVIRRLVLNVKTPEDLLASAHKMLYYGDRFVSLSDLDDVYGREYESGQRVLRSLKYSMETLKKGMDRYKAVSTHSQEVVQHILCLAVWARGIDANRLKGGHVVYMAWDYIHDAGMQD</sequence>
<gene>
    <name evidence="1" type="ORF">KIPB_010315</name>
</gene>
<dbReference type="AlphaFoldDB" id="A0A9K3D5J8"/>
<accession>A0A9K3D5J8</accession>
<name>A0A9K3D5J8_9EUKA</name>
<feature type="non-terminal residue" evidence="1">
    <location>
        <position position="1"/>
    </location>
</feature>
<evidence type="ECO:0000313" key="2">
    <source>
        <dbReference type="Proteomes" id="UP000265618"/>
    </source>
</evidence>
<dbReference type="Proteomes" id="UP000265618">
    <property type="component" value="Unassembled WGS sequence"/>
</dbReference>